<organism evidence="2">
    <name type="scientific">hydrothermal vent metagenome</name>
    <dbReference type="NCBI Taxonomy" id="652676"/>
    <lineage>
        <taxon>unclassified sequences</taxon>
        <taxon>metagenomes</taxon>
        <taxon>ecological metagenomes</taxon>
    </lineage>
</organism>
<feature type="transmembrane region" description="Helical" evidence="1">
    <location>
        <begin position="7"/>
        <end position="25"/>
    </location>
</feature>
<protein>
    <submittedName>
        <fullName evidence="2">Uncharacterized protein</fullName>
    </submittedName>
</protein>
<dbReference type="EMBL" id="UOFA01000172">
    <property type="protein sequence ID" value="VAW45252.1"/>
    <property type="molecule type" value="Genomic_DNA"/>
</dbReference>
<evidence type="ECO:0000256" key="1">
    <source>
        <dbReference type="SAM" id="Phobius"/>
    </source>
</evidence>
<keyword evidence="1" id="KW-0812">Transmembrane</keyword>
<feature type="non-terminal residue" evidence="2">
    <location>
        <position position="117"/>
    </location>
</feature>
<evidence type="ECO:0000313" key="2">
    <source>
        <dbReference type="EMBL" id="VAW45252.1"/>
    </source>
</evidence>
<reference evidence="2" key="1">
    <citation type="submission" date="2018-06" db="EMBL/GenBank/DDBJ databases">
        <authorList>
            <person name="Zhirakovskaya E."/>
        </authorList>
    </citation>
    <scope>NUCLEOTIDE SEQUENCE</scope>
</reference>
<gene>
    <name evidence="2" type="ORF">MNBD_GAMMA02-1632</name>
</gene>
<name>A0A3B0W1W9_9ZZZZ</name>
<proteinExistence type="predicted"/>
<keyword evidence="1" id="KW-1133">Transmembrane helix</keyword>
<sequence length="117" mass="13212">MKGNKVIKILLIPVIIVLLLMFQFGSNNEKNNQPNIISQKQDTIETSVNQNETSQPNPVKDLQADENLAKIKVKKPLSDKAFSYLALYRDIRFLSTCHIGANSLMTANSVKKLKQNR</sequence>
<dbReference type="AlphaFoldDB" id="A0A3B0W1W9"/>
<accession>A0A3B0W1W9</accession>
<keyword evidence="1" id="KW-0472">Membrane</keyword>